<dbReference type="GeneID" id="30962458"/>
<sequence>MPFKLYTVDSNNQFHEIKASAISLKDYNNFESKLCIEFDDYEFFDQVFHRSIVLKTFDMEREENYRFLQSDLIIPNIVMRMYSKFIVDPSSGNRIFRVELNSKVIEILRRINRQTSRLKEDNTININNKYNLSSLSYFDRNIVQNNEQQGELVLDFVRRE</sequence>
<keyword evidence="2" id="KW-1185">Reference proteome</keyword>
<dbReference type="RefSeq" id="XP_020045341.1">
    <property type="nucleotide sequence ID" value="XM_020188822.1"/>
</dbReference>
<proteinExistence type="predicted"/>
<dbReference type="EMBL" id="KV454488">
    <property type="protein sequence ID" value="ODV59034.1"/>
    <property type="molecule type" value="Genomic_DNA"/>
</dbReference>
<protein>
    <submittedName>
        <fullName evidence="1">Uncharacterized protein</fullName>
    </submittedName>
</protein>
<evidence type="ECO:0000313" key="2">
    <source>
        <dbReference type="Proteomes" id="UP000095038"/>
    </source>
</evidence>
<name>A0A1D2VBG2_9ASCO</name>
<gene>
    <name evidence="1" type="ORF">ASCRUDRAFT_115646</name>
</gene>
<dbReference type="Proteomes" id="UP000095038">
    <property type="component" value="Unassembled WGS sequence"/>
</dbReference>
<organism evidence="1 2">
    <name type="scientific">Ascoidea rubescens DSM 1968</name>
    <dbReference type="NCBI Taxonomy" id="1344418"/>
    <lineage>
        <taxon>Eukaryota</taxon>
        <taxon>Fungi</taxon>
        <taxon>Dikarya</taxon>
        <taxon>Ascomycota</taxon>
        <taxon>Saccharomycotina</taxon>
        <taxon>Saccharomycetes</taxon>
        <taxon>Ascoideaceae</taxon>
        <taxon>Ascoidea</taxon>
    </lineage>
</organism>
<dbReference type="AlphaFoldDB" id="A0A1D2VBG2"/>
<reference evidence="2" key="1">
    <citation type="submission" date="2016-05" db="EMBL/GenBank/DDBJ databases">
        <title>Comparative genomics of biotechnologically important yeasts.</title>
        <authorList>
            <consortium name="DOE Joint Genome Institute"/>
            <person name="Riley R."/>
            <person name="Haridas S."/>
            <person name="Wolfe K.H."/>
            <person name="Lopes M.R."/>
            <person name="Hittinger C.T."/>
            <person name="Goker M."/>
            <person name="Salamov A."/>
            <person name="Wisecaver J."/>
            <person name="Long T.M."/>
            <person name="Aerts A.L."/>
            <person name="Barry K."/>
            <person name="Choi C."/>
            <person name="Clum A."/>
            <person name="Coughlan A.Y."/>
            <person name="Deshpande S."/>
            <person name="Douglass A.P."/>
            <person name="Hanson S.J."/>
            <person name="Klenk H.-P."/>
            <person name="Labutti K."/>
            <person name="Lapidus A."/>
            <person name="Lindquist E."/>
            <person name="Lipzen A."/>
            <person name="Meier-Kolthoff J.P."/>
            <person name="Ohm R.A."/>
            <person name="Otillar R.P."/>
            <person name="Pangilinan J."/>
            <person name="Peng Y."/>
            <person name="Rokas A."/>
            <person name="Rosa C.A."/>
            <person name="Scheuner C."/>
            <person name="Sibirny A.A."/>
            <person name="Slot J.C."/>
            <person name="Stielow J.B."/>
            <person name="Sun H."/>
            <person name="Kurtzman C.P."/>
            <person name="Blackwell M."/>
            <person name="Grigoriev I.V."/>
            <person name="Jeffries T.W."/>
        </authorList>
    </citation>
    <scope>NUCLEOTIDE SEQUENCE [LARGE SCALE GENOMIC DNA]</scope>
    <source>
        <strain evidence="2">DSM 1968</strain>
    </source>
</reference>
<accession>A0A1D2VBG2</accession>
<dbReference type="InParanoid" id="A0A1D2VBG2"/>
<evidence type="ECO:0000313" key="1">
    <source>
        <dbReference type="EMBL" id="ODV59034.1"/>
    </source>
</evidence>